<dbReference type="Pfam" id="PF03372">
    <property type="entry name" value="Exo_endo_phos"/>
    <property type="match status" value="1"/>
</dbReference>
<dbReference type="RefSeq" id="WP_311704304.1">
    <property type="nucleotide sequence ID" value="NZ_JAVREL010000005.1"/>
</dbReference>
<evidence type="ECO:0000313" key="4">
    <source>
        <dbReference type="EMBL" id="MDT0343166.1"/>
    </source>
</evidence>
<evidence type="ECO:0000313" key="5">
    <source>
        <dbReference type="Proteomes" id="UP001183246"/>
    </source>
</evidence>
<gene>
    <name evidence="4" type="ORF">RM590_11150</name>
</gene>
<proteinExistence type="predicted"/>
<name>A0ABU2MNH8_9ACTN</name>
<keyword evidence="4" id="KW-0540">Nuclease</keyword>
<feature type="transmembrane region" description="Helical" evidence="2">
    <location>
        <begin position="303"/>
        <end position="320"/>
    </location>
</feature>
<keyword evidence="2" id="KW-1133">Transmembrane helix</keyword>
<dbReference type="EMBL" id="JAVREL010000005">
    <property type="protein sequence ID" value="MDT0343166.1"/>
    <property type="molecule type" value="Genomic_DNA"/>
</dbReference>
<evidence type="ECO:0000256" key="1">
    <source>
        <dbReference type="SAM" id="MobiDB-lite"/>
    </source>
</evidence>
<feature type="transmembrane region" description="Helical" evidence="2">
    <location>
        <begin position="31"/>
        <end position="50"/>
    </location>
</feature>
<dbReference type="PANTHER" id="PTHR14859">
    <property type="entry name" value="CALCOFLUOR WHITE HYPERSENSITIVE PROTEIN PRECURSOR"/>
    <property type="match status" value="1"/>
</dbReference>
<feature type="domain" description="Endonuclease/exonuclease/phosphatase" evidence="3">
    <location>
        <begin position="371"/>
        <end position="585"/>
    </location>
</feature>
<dbReference type="Proteomes" id="UP001183246">
    <property type="component" value="Unassembled WGS sequence"/>
</dbReference>
<keyword evidence="4" id="KW-0378">Hydrolase</keyword>
<feature type="transmembrane region" description="Helical" evidence="2">
    <location>
        <begin position="81"/>
        <end position="99"/>
    </location>
</feature>
<feature type="transmembrane region" description="Helical" evidence="2">
    <location>
        <begin position="175"/>
        <end position="195"/>
    </location>
</feature>
<keyword evidence="5" id="KW-1185">Reference proteome</keyword>
<keyword evidence="2" id="KW-0812">Transmembrane</keyword>
<evidence type="ECO:0000259" key="3">
    <source>
        <dbReference type="Pfam" id="PF03372"/>
    </source>
</evidence>
<feature type="transmembrane region" description="Helical" evidence="2">
    <location>
        <begin position="135"/>
        <end position="155"/>
    </location>
</feature>
<accession>A0ABU2MNH8</accession>
<feature type="transmembrane region" description="Helical" evidence="2">
    <location>
        <begin position="201"/>
        <end position="220"/>
    </location>
</feature>
<dbReference type="PANTHER" id="PTHR14859:SF1">
    <property type="entry name" value="PGAP2-INTERACTING PROTEIN"/>
    <property type="match status" value="1"/>
</dbReference>
<comment type="caution">
    <text evidence="4">The sequence shown here is derived from an EMBL/GenBank/DDBJ whole genome shotgun (WGS) entry which is preliminary data.</text>
</comment>
<keyword evidence="4" id="KW-0255">Endonuclease</keyword>
<dbReference type="SUPFAM" id="SSF56219">
    <property type="entry name" value="DNase I-like"/>
    <property type="match status" value="1"/>
</dbReference>
<evidence type="ECO:0000256" key="2">
    <source>
        <dbReference type="SAM" id="Phobius"/>
    </source>
</evidence>
<feature type="transmembrane region" description="Helical" evidence="2">
    <location>
        <begin position="278"/>
        <end position="297"/>
    </location>
</feature>
<reference evidence="5" key="1">
    <citation type="submission" date="2023-07" db="EMBL/GenBank/DDBJ databases">
        <title>30 novel species of actinomycetes from the DSMZ collection.</title>
        <authorList>
            <person name="Nouioui I."/>
        </authorList>
    </citation>
    <scope>NUCLEOTIDE SEQUENCE [LARGE SCALE GENOMIC DNA]</scope>
    <source>
        <strain evidence="5">DSM 44938</strain>
    </source>
</reference>
<feature type="transmembrane region" description="Helical" evidence="2">
    <location>
        <begin position="332"/>
        <end position="349"/>
    </location>
</feature>
<keyword evidence="2" id="KW-0472">Membrane</keyword>
<organism evidence="4 5">
    <name type="scientific">Streptomyces litchfieldiae</name>
    <dbReference type="NCBI Taxonomy" id="3075543"/>
    <lineage>
        <taxon>Bacteria</taxon>
        <taxon>Bacillati</taxon>
        <taxon>Actinomycetota</taxon>
        <taxon>Actinomycetes</taxon>
        <taxon>Kitasatosporales</taxon>
        <taxon>Streptomycetaceae</taxon>
        <taxon>Streptomyces</taxon>
    </lineage>
</organism>
<protein>
    <submittedName>
        <fullName evidence="4">Endonuclease/exonuclease/phosphatase family protein</fullName>
    </submittedName>
</protein>
<dbReference type="Gene3D" id="3.60.10.10">
    <property type="entry name" value="Endonuclease/exonuclease/phosphatase"/>
    <property type="match status" value="1"/>
</dbReference>
<sequence>MTPTRTLPLLTAVTTLVTLELLRLAGTSGSVAGAVFALLAAAPAGPLVWWLGPRRALPAALGVLALARLVVQLPAARTVPVTALAAGVALAALLLTVRACAATSGNGPGRAARALALAVAADVALRLRLDLLDPVWHGGVAGWLWALLLAAPLAAGARELYRRPGEGAGGGGVELALLGPALALYAVLFASPAFVAAEAGWSVAAGLAIAAGSVLGVAALSLPLPPWAPPAALLTAAVAFTLLPDLAAPAAALALAALPAALRRLLAMPRLRTGRGALLDLALAAAGAALGYGLLVLAFHLRFLAGPLCVLAALGLAWAATRGAAPRRLGHAWTPVVLATLLLAVPQLANALRGGPAPLPEDTAGGMYRLLSWNVHHAVDGEGELAPEALLEVIRGSGAQVVVLQEVPRGWPGAGGLDLAHWLERRLDVTAVWAPAADRQFGNLILTSLPVVDSETVGLPRAGGDMDRSYASVTVRLTDGEEARIVGTHLDGGDSPDARQAQLEPLLRGTGDGRHTVLAGDLNARPGTGEIDAVEAAGLRSAQDEIGDPDRDTATSPPRRVDWIFGAAGIAFGDFRLLDSAASDHLPLAVTVYLD</sequence>
<feature type="region of interest" description="Disordered" evidence="1">
    <location>
        <begin position="539"/>
        <end position="558"/>
    </location>
</feature>
<dbReference type="InterPro" id="IPR051916">
    <property type="entry name" value="GPI-anchor_lipid_remodeler"/>
</dbReference>
<dbReference type="InterPro" id="IPR005135">
    <property type="entry name" value="Endo/exonuclease/phosphatase"/>
</dbReference>
<dbReference type="GO" id="GO:0004519">
    <property type="term" value="F:endonuclease activity"/>
    <property type="evidence" value="ECO:0007669"/>
    <property type="project" value="UniProtKB-KW"/>
</dbReference>
<dbReference type="InterPro" id="IPR036691">
    <property type="entry name" value="Endo/exonu/phosph_ase_sf"/>
</dbReference>